<sequence>MTTTTQRYMPLSTYGPANMFAQPISRNLPKSDEFVKVFGNGAPSPRTIQPQQTEKQASRGANLRQLNTDESSFFDFDPPSNTGSPFQHGGFSTPGASGMPWGTDLNDFHPLSPPDSAVFSPKDWPYGIGYQQPTPANILTKIDPANTRAQYGQVTPPDDENDNESLLGLYEERHMQPMQDGSTARKRKRNVSTINEQTSQSPKRARKYASRGASNTAESNKPEDAKRSKFLERNRVAASKCRQKKKEWTQNLENRARDLQKNNNSLRMIVDSLRQEILFLKGEMLKHNSCGCEHIQEFMKLGSNDFSDFKDDTIFKREQSPIQSMPGSRMGNVSAVSGHGLDDFDPDSPAAEPTNASIAKDENALEALLSESINHDTSDEAIDSQVAR</sequence>
<dbReference type="PANTHER" id="PTHR19304">
    <property type="entry name" value="CYCLIC-AMP RESPONSE ELEMENT BINDING PROTEIN"/>
    <property type="match status" value="1"/>
</dbReference>
<dbReference type="InterPro" id="IPR051027">
    <property type="entry name" value="bZIP_transcription_factors"/>
</dbReference>
<keyword evidence="10" id="KW-1185">Reference proteome</keyword>
<comment type="subcellular location">
    <subcellularLocation>
        <location evidence="1">Nucleus</location>
    </subcellularLocation>
</comment>
<evidence type="ECO:0000256" key="4">
    <source>
        <dbReference type="ARBA" id="ARBA00023163"/>
    </source>
</evidence>
<feature type="coiled-coil region" evidence="6">
    <location>
        <begin position="249"/>
        <end position="276"/>
    </location>
</feature>
<dbReference type="SUPFAM" id="SSF57959">
    <property type="entry name" value="Leucine zipper domain"/>
    <property type="match status" value="1"/>
</dbReference>
<dbReference type="PROSITE" id="PS50217">
    <property type="entry name" value="BZIP"/>
    <property type="match status" value="1"/>
</dbReference>
<feature type="region of interest" description="Disordered" evidence="7">
    <location>
        <begin position="174"/>
        <end position="236"/>
    </location>
</feature>
<keyword evidence="2" id="KW-0805">Transcription regulation</keyword>
<dbReference type="Pfam" id="PF00170">
    <property type="entry name" value="bZIP_1"/>
    <property type="match status" value="1"/>
</dbReference>
<evidence type="ECO:0000256" key="7">
    <source>
        <dbReference type="SAM" id="MobiDB-lite"/>
    </source>
</evidence>
<accession>A0AAD9YVS8</accession>
<evidence type="ECO:0000256" key="3">
    <source>
        <dbReference type="ARBA" id="ARBA00023125"/>
    </source>
</evidence>
<evidence type="ECO:0000313" key="9">
    <source>
        <dbReference type="EMBL" id="KAK3166894.1"/>
    </source>
</evidence>
<proteinExistence type="predicted"/>
<keyword evidence="4" id="KW-0804">Transcription</keyword>
<dbReference type="EMBL" id="JASNWA010000011">
    <property type="protein sequence ID" value="KAK3166894.1"/>
    <property type="molecule type" value="Genomic_DNA"/>
</dbReference>
<feature type="domain" description="BZIP" evidence="8">
    <location>
        <begin position="224"/>
        <end position="287"/>
    </location>
</feature>
<evidence type="ECO:0000256" key="1">
    <source>
        <dbReference type="ARBA" id="ARBA00004123"/>
    </source>
</evidence>
<name>A0AAD9YVS8_9LECA</name>
<evidence type="ECO:0000313" key="10">
    <source>
        <dbReference type="Proteomes" id="UP001276659"/>
    </source>
</evidence>
<dbReference type="SMART" id="SM00338">
    <property type="entry name" value="BRLZ"/>
    <property type="match status" value="1"/>
</dbReference>
<evidence type="ECO:0000259" key="8">
    <source>
        <dbReference type="PROSITE" id="PS50217"/>
    </source>
</evidence>
<feature type="compositionally biased region" description="Basic and acidic residues" evidence="7">
    <location>
        <begin position="220"/>
        <end position="235"/>
    </location>
</feature>
<dbReference type="Gene3D" id="1.20.5.170">
    <property type="match status" value="1"/>
</dbReference>
<dbReference type="GO" id="GO:0005634">
    <property type="term" value="C:nucleus"/>
    <property type="evidence" value="ECO:0007669"/>
    <property type="project" value="UniProtKB-SubCell"/>
</dbReference>
<organism evidence="9 10">
    <name type="scientific">Lepraria neglecta</name>
    <dbReference type="NCBI Taxonomy" id="209136"/>
    <lineage>
        <taxon>Eukaryota</taxon>
        <taxon>Fungi</taxon>
        <taxon>Dikarya</taxon>
        <taxon>Ascomycota</taxon>
        <taxon>Pezizomycotina</taxon>
        <taxon>Lecanoromycetes</taxon>
        <taxon>OSLEUM clade</taxon>
        <taxon>Lecanoromycetidae</taxon>
        <taxon>Lecanorales</taxon>
        <taxon>Lecanorineae</taxon>
        <taxon>Stereocaulaceae</taxon>
        <taxon>Lepraria</taxon>
    </lineage>
</organism>
<dbReference type="Proteomes" id="UP001276659">
    <property type="component" value="Unassembled WGS sequence"/>
</dbReference>
<evidence type="ECO:0000256" key="2">
    <source>
        <dbReference type="ARBA" id="ARBA00023015"/>
    </source>
</evidence>
<comment type="caution">
    <text evidence="9">The sequence shown here is derived from an EMBL/GenBank/DDBJ whole genome shotgun (WGS) entry which is preliminary data.</text>
</comment>
<keyword evidence="6" id="KW-0175">Coiled coil</keyword>
<dbReference type="PROSITE" id="PS00036">
    <property type="entry name" value="BZIP_BASIC"/>
    <property type="match status" value="1"/>
</dbReference>
<dbReference type="GO" id="GO:0003700">
    <property type="term" value="F:DNA-binding transcription factor activity"/>
    <property type="evidence" value="ECO:0007669"/>
    <property type="project" value="InterPro"/>
</dbReference>
<dbReference type="GO" id="GO:0003677">
    <property type="term" value="F:DNA binding"/>
    <property type="evidence" value="ECO:0007669"/>
    <property type="project" value="UniProtKB-KW"/>
</dbReference>
<evidence type="ECO:0000256" key="6">
    <source>
        <dbReference type="SAM" id="Coils"/>
    </source>
</evidence>
<dbReference type="FunFam" id="1.20.5.170:FF:000053">
    <property type="entry name" value="BZIP transcription factor AtfA"/>
    <property type="match status" value="1"/>
</dbReference>
<dbReference type="InterPro" id="IPR046347">
    <property type="entry name" value="bZIP_sf"/>
</dbReference>
<dbReference type="AlphaFoldDB" id="A0AAD9YVS8"/>
<protein>
    <recommendedName>
        <fullName evidence="8">BZIP domain-containing protein</fullName>
    </recommendedName>
</protein>
<evidence type="ECO:0000256" key="5">
    <source>
        <dbReference type="ARBA" id="ARBA00023242"/>
    </source>
</evidence>
<feature type="compositionally biased region" description="Polar residues" evidence="7">
    <location>
        <begin position="46"/>
        <end position="55"/>
    </location>
</feature>
<keyword evidence="5" id="KW-0539">Nucleus</keyword>
<feature type="region of interest" description="Disordered" evidence="7">
    <location>
        <begin position="37"/>
        <end position="116"/>
    </location>
</feature>
<reference evidence="9" key="1">
    <citation type="submission" date="2022-11" db="EMBL/GenBank/DDBJ databases">
        <title>Chromosomal genome sequence assembly and mating type (MAT) locus characterization of the leprose asexual lichenized fungus Lepraria neglecta (Nyl.) Erichsen.</title>
        <authorList>
            <person name="Allen J.L."/>
            <person name="Pfeffer B."/>
        </authorList>
    </citation>
    <scope>NUCLEOTIDE SEQUENCE</scope>
    <source>
        <strain evidence="9">Allen 5258</strain>
    </source>
</reference>
<dbReference type="InterPro" id="IPR004827">
    <property type="entry name" value="bZIP"/>
</dbReference>
<gene>
    <name evidence="9" type="ORF">OEA41_010019</name>
</gene>
<dbReference type="CDD" id="cd14687">
    <property type="entry name" value="bZIP_ATF2"/>
    <property type="match status" value="1"/>
</dbReference>
<feature type="compositionally biased region" description="Polar residues" evidence="7">
    <location>
        <begin position="191"/>
        <end position="202"/>
    </location>
</feature>
<keyword evidence="3" id="KW-0238">DNA-binding</keyword>
<feature type="region of interest" description="Disordered" evidence="7">
    <location>
        <begin position="319"/>
        <end position="357"/>
    </location>
</feature>